<evidence type="ECO:0000313" key="2">
    <source>
        <dbReference type="EMBL" id="KYN34702.1"/>
    </source>
</evidence>
<organism evidence="2 3">
    <name type="scientific">Trachymyrmex septentrionalis</name>
    <dbReference type="NCBI Taxonomy" id="34720"/>
    <lineage>
        <taxon>Eukaryota</taxon>
        <taxon>Metazoa</taxon>
        <taxon>Ecdysozoa</taxon>
        <taxon>Arthropoda</taxon>
        <taxon>Hexapoda</taxon>
        <taxon>Insecta</taxon>
        <taxon>Pterygota</taxon>
        <taxon>Neoptera</taxon>
        <taxon>Endopterygota</taxon>
        <taxon>Hymenoptera</taxon>
        <taxon>Apocrita</taxon>
        <taxon>Aculeata</taxon>
        <taxon>Formicoidea</taxon>
        <taxon>Formicidae</taxon>
        <taxon>Myrmicinae</taxon>
        <taxon>Trachymyrmex</taxon>
    </lineage>
</organism>
<gene>
    <name evidence="2" type="ORF">ALC56_11191</name>
</gene>
<dbReference type="EMBL" id="KQ981856">
    <property type="protein sequence ID" value="KYN34702.1"/>
    <property type="molecule type" value="Genomic_DNA"/>
</dbReference>
<dbReference type="Proteomes" id="UP000078541">
    <property type="component" value="Unassembled WGS sequence"/>
</dbReference>
<keyword evidence="3" id="KW-1185">Reference proteome</keyword>
<feature type="compositionally biased region" description="Basic and acidic residues" evidence="1">
    <location>
        <begin position="65"/>
        <end position="103"/>
    </location>
</feature>
<feature type="compositionally biased region" description="Basic and acidic residues" evidence="1">
    <location>
        <begin position="120"/>
        <end position="129"/>
    </location>
</feature>
<proteinExistence type="predicted"/>
<evidence type="ECO:0000313" key="3">
    <source>
        <dbReference type="Proteomes" id="UP000078541"/>
    </source>
</evidence>
<feature type="non-terminal residue" evidence="2">
    <location>
        <position position="1"/>
    </location>
</feature>
<evidence type="ECO:0000256" key="1">
    <source>
        <dbReference type="SAM" id="MobiDB-lite"/>
    </source>
</evidence>
<reference evidence="2 3" key="1">
    <citation type="submission" date="2016-03" db="EMBL/GenBank/DDBJ databases">
        <title>Trachymyrmex septentrionalis WGS genome.</title>
        <authorList>
            <person name="Nygaard S."/>
            <person name="Hu H."/>
            <person name="Boomsma J."/>
            <person name="Zhang G."/>
        </authorList>
    </citation>
    <scope>NUCLEOTIDE SEQUENCE [LARGE SCALE GENOMIC DNA]</scope>
    <source>
        <strain evidence="2">Tsep2-gDNA-1</strain>
        <tissue evidence="2">Whole body</tissue>
    </source>
</reference>
<name>A0A195F3E6_9HYME</name>
<dbReference type="AlphaFoldDB" id="A0A195F3E6"/>
<accession>A0A195F3E6</accession>
<sequence length="129" mass="15263">THATELPIANDFCTYIVAFEDPGQHDSRRQLKRVTCQARVRKDKNRGEVCVLPIVRYHSGEHVEADREQVGAKRGENMKKSTERKREIDKENDIVRRGEEQKKRFQRLPATETPRNRRQHSGEDRRDRE</sequence>
<protein>
    <submittedName>
        <fullName evidence="2">Uncharacterized protein</fullName>
    </submittedName>
</protein>
<feature type="region of interest" description="Disordered" evidence="1">
    <location>
        <begin position="65"/>
        <end position="129"/>
    </location>
</feature>